<dbReference type="EMBL" id="QFQP01000013">
    <property type="protein sequence ID" value="PZR11899.1"/>
    <property type="molecule type" value="Genomic_DNA"/>
</dbReference>
<name>A0A2W5T8Q7_9BACT</name>
<feature type="transmembrane region" description="Helical" evidence="2">
    <location>
        <begin position="407"/>
        <end position="430"/>
    </location>
</feature>
<dbReference type="InterPro" id="IPR049806">
    <property type="entry name" value="MasK-like_C"/>
</dbReference>
<dbReference type="SMART" id="SM00240">
    <property type="entry name" value="FHA"/>
    <property type="match status" value="1"/>
</dbReference>
<keyword evidence="2" id="KW-1133">Transmembrane helix</keyword>
<evidence type="ECO:0000256" key="1">
    <source>
        <dbReference type="SAM" id="MobiDB-lite"/>
    </source>
</evidence>
<reference evidence="4 5" key="1">
    <citation type="submission" date="2017-08" db="EMBL/GenBank/DDBJ databases">
        <title>Infants hospitalized years apart are colonized by the same room-sourced microbial strains.</title>
        <authorList>
            <person name="Brooks B."/>
            <person name="Olm M.R."/>
            <person name="Firek B.A."/>
            <person name="Baker R."/>
            <person name="Thomas B.C."/>
            <person name="Morowitz M.J."/>
            <person name="Banfield J.F."/>
        </authorList>
    </citation>
    <scope>NUCLEOTIDE SEQUENCE [LARGE SCALE GENOMIC DNA]</scope>
    <source>
        <strain evidence="4">S2_003_000_R2_14</strain>
    </source>
</reference>
<proteinExistence type="predicted"/>
<dbReference type="NCBIfam" id="NF033768">
    <property type="entry name" value="myxo_SS_tail"/>
    <property type="match status" value="1"/>
</dbReference>
<keyword evidence="2" id="KW-0472">Membrane</keyword>
<evidence type="ECO:0000256" key="2">
    <source>
        <dbReference type="SAM" id="Phobius"/>
    </source>
</evidence>
<sequence>MSGQPAVLQVVIMRDGLLVGTEVFVPGQYTLGSGLDVDLRLDDHSVQPHHASLYFQNGRAAIQDGGSQATFVNGHRINACEVRPVDEIAVGPFTLKVRVMAQKPANKPAPSADVAALLGGGPTAPTAPNPAPVAAPAPRPVAPAPVPPPQQPPPARGQPAATVVSNRRMSTAPQPVEPVVPRAAHLRPVPNEEPEMLTESVSINAELLGPTNPGVVVGAGDEMRTVPLPVPRPAPQAPQHARAAPAPARQGHAASRAVPYSPGVPSASDGKGRPNLFVEMYWGDTRKVSRSYKKLDAKKHLVAAPDDSADLPLYGFPLEQPTFTFAEQKGDLFRVYVPPGAAVERRAQDGKFYPVQLETLEQGTGSRRCVTLGNGHAVRFSSGRDVMLMAYVQPAIPKPFVNPLAGIPWLMLVVLMLLLSGFGTFVFYFAEMPLEADFTGTKLNPVAVKLIAPPKPEEKKKLEEKVQKIKKEPKKEEPITKVEKQLPKTVAPETKKALKSIEKLAAAGPAMKDLLAAVDKLGGGPGAKNAKNDFKLSGLIGKAPIANAGIGTFGIGGGGAGGAGFKGAELLRGKGGGGIGALGAGNIGKGSVAGTVTRAATRNIGAQGTIDKEAVAKVINSHLHEVSSCYERALLKTPGLAGKIVLEWQITTSGSVGFAKTKSSSMQSPAVEACILQTLKTWRFPAAKGAGVVITYPFMFNSVGY</sequence>
<organism evidence="4 5">
    <name type="scientific">Archangium gephyra</name>
    <dbReference type="NCBI Taxonomy" id="48"/>
    <lineage>
        <taxon>Bacteria</taxon>
        <taxon>Pseudomonadati</taxon>
        <taxon>Myxococcota</taxon>
        <taxon>Myxococcia</taxon>
        <taxon>Myxococcales</taxon>
        <taxon>Cystobacterineae</taxon>
        <taxon>Archangiaceae</taxon>
        <taxon>Archangium</taxon>
    </lineage>
</organism>
<dbReference type="CDD" id="cd00060">
    <property type="entry name" value="FHA"/>
    <property type="match status" value="1"/>
</dbReference>
<gene>
    <name evidence="4" type="ORF">DI536_16330</name>
</gene>
<feature type="domain" description="FHA" evidence="3">
    <location>
        <begin position="29"/>
        <end position="77"/>
    </location>
</feature>
<dbReference type="Proteomes" id="UP000249061">
    <property type="component" value="Unassembled WGS sequence"/>
</dbReference>
<feature type="compositionally biased region" description="Low complexity" evidence="1">
    <location>
        <begin position="237"/>
        <end position="254"/>
    </location>
</feature>
<dbReference type="SUPFAM" id="SSF49879">
    <property type="entry name" value="SMAD/FHA domain"/>
    <property type="match status" value="1"/>
</dbReference>
<feature type="compositionally biased region" description="Pro residues" evidence="1">
    <location>
        <begin position="125"/>
        <end position="156"/>
    </location>
</feature>
<comment type="caution">
    <text evidence="4">The sequence shown here is derived from an EMBL/GenBank/DDBJ whole genome shotgun (WGS) entry which is preliminary data.</text>
</comment>
<dbReference type="Gene3D" id="2.60.200.20">
    <property type="match status" value="1"/>
</dbReference>
<dbReference type="Pfam" id="PF00498">
    <property type="entry name" value="FHA"/>
    <property type="match status" value="1"/>
</dbReference>
<dbReference type="InterPro" id="IPR008984">
    <property type="entry name" value="SMAD_FHA_dom_sf"/>
</dbReference>
<protein>
    <recommendedName>
        <fullName evidence="3">FHA domain-containing protein</fullName>
    </recommendedName>
</protein>
<evidence type="ECO:0000259" key="3">
    <source>
        <dbReference type="PROSITE" id="PS50006"/>
    </source>
</evidence>
<accession>A0A2W5T8Q7</accession>
<keyword evidence="2" id="KW-0812">Transmembrane</keyword>
<evidence type="ECO:0000313" key="5">
    <source>
        <dbReference type="Proteomes" id="UP000249061"/>
    </source>
</evidence>
<feature type="region of interest" description="Disordered" evidence="1">
    <location>
        <begin position="232"/>
        <end position="271"/>
    </location>
</feature>
<evidence type="ECO:0000313" key="4">
    <source>
        <dbReference type="EMBL" id="PZR11899.1"/>
    </source>
</evidence>
<dbReference type="PROSITE" id="PS50006">
    <property type="entry name" value="FHA_DOMAIN"/>
    <property type="match status" value="1"/>
</dbReference>
<dbReference type="InterPro" id="IPR000253">
    <property type="entry name" value="FHA_dom"/>
</dbReference>
<feature type="region of interest" description="Disordered" evidence="1">
    <location>
        <begin position="106"/>
        <end position="164"/>
    </location>
</feature>
<dbReference type="AlphaFoldDB" id="A0A2W5T8Q7"/>